<sequence length="146" mass="15134">MNASTQPTPSSKTGPSSLDERSVAPAPAGELSPCQRCGACCAAYRVDFHPAELAGGAYAWGEGVPRELTVPVTAQLVRMAGTDAQPPRCVALEGEVGVAVGCSLYASRPSPCREFNPLAEVGVTDEACARARRRHGLAPLPRGEMG</sequence>
<accession>A0A975XUE3</accession>
<dbReference type="EMBL" id="CP064782">
    <property type="protein sequence ID" value="QWT48675.1"/>
    <property type="molecule type" value="Genomic_DNA"/>
</dbReference>
<gene>
    <name evidence="2" type="ORF">Azoinq_12630</name>
</gene>
<organism evidence="2 3">
    <name type="scientific">Azospira inquinata</name>
    <dbReference type="NCBI Taxonomy" id="2785627"/>
    <lineage>
        <taxon>Bacteria</taxon>
        <taxon>Pseudomonadati</taxon>
        <taxon>Pseudomonadota</taxon>
        <taxon>Betaproteobacteria</taxon>
        <taxon>Rhodocyclales</taxon>
        <taxon>Rhodocyclaceae</taxon>
        <taxon>Azospira</taxon>
    </lineage>
</organism>
<feature type="region of interest" description="Disordered" evidence="1">
    <location>
        <begin position="1"/>
        <end position="27"/>
    </location>
</feature>
<dbReference type="InterPro" id="IPR005358">
    <property type="entry name" value="Puta_zinc/iron-chelating_dom"/>
</dbReference>
<evidence type="ECO:0000256" key="1">
    <source>
        <dbReference type="SAM" id="MobiDB-lite"/>
    </source>
</evidence>
<dbReference type="Pfam" id="PF03692">
    <property type="entry name" value="CxxCxxCC"/>
    <property type="match status" value="1"/>
</dbReference>
<dbReference type="KEGG" id="aiq:Azoinq_12630"/>
<protein>
    <submittedName>
        <fullName evidence="2">YkgJ family cysteine cluster protein</fullName>
    </submittedName>
</protein>
<evidence type="ECO:0000313" key="3">
    <source>
        <dbReference type="Proteomes" id="UP000683428"/>
    </source>
</evidence>
<feature type="compositionally biased region" description="Polar residues" evidence="1">
    <location>
        <begin position="1"/>
        <end position="16"/>
    </location>
</feature>
<dbReference type="Proteomes" id="UP000683428">
    <property type="component" value="Chromosome"/>
</dbReference>
<name>A0A975XUE3_9RHOO</name>
<evidence type="ECO:0000313" key="2">
    <source>
        <dbReference type="EMBL" id="QWT48675.1"/>
    </source>
</evidence>
<dbReference type="AlphaFoldDB" id="A0A975XUE3"/>
<keyword evidence="3" id="KW-1185">Reference proteome</keyword>
<proteinExistence type="predicted"/>
<reference evidence="2" key="1">
    <citation type="submission" date="2020-11" db="EMBL/GenBank/DDBJ databases">
        <title>Azospira inquinata sp. nov.</title>
        <authorList>
            <person name="Moe W.M."/>
            <person name="Mikes M.C."/>
        </authorList>
    </citation>
    <scope>NUCLEOTIDE SEQUENCE</scope>
    <source>
        <strain evidence="2">Azo-3</strain>
    </source>
</reference>
<dbReference type="RefSeq" id="WP_216128554.1">
    <property type="nucleotide sequence ID" value="NZ_CP064782.1"/>
</dbReference>